<reference evidence="1" key="1">
    <citation type="submission" date="2022-03" db="EMBL/GenBank/DDBJ databases">
        <title>A functionally conserved STORR gene fusion in Papaver species that diverged 16.8 million years ago.</title>
        <authorList>
            <person name="Catania T."/>
        </authorList>
    </citation>
    <scope>NUCLEOTIDE SEQUENCE</scope>
    <source>
        <strain evidence="1">S-191538</strain>
    </source>
</reference>
<name>A0AA41S0S7_PAPNU</name>
<gene>
    <name evidence="1" type="ORF">MKW94_008600</name>
</gene>
<dbReference type="AlphaFoldDB" id="A0AA41S0S7"/>
<sequence length="141" mass="15557">MANGFRGFGRMLSTAKNSTREEGLVGRMLSTAKNSTRKEGFGGRMFSSDAGKNSTKISKDAAAPVKLTAAERTKRINREVDLYMLKSIAAGVVPGLFLSYCAYRWNPFEDTLEGGKDYEVIRIQGLLIKKKDKDRGVLVLD</sequence>
<accession>A0AA41S0S7</accession>
<protein>
    <submittedName>
        <fullName evidence="1">Uncharacterized protein</fullName>
    </submittedName>
</protein>
<dbReference type="EMBL" id="JAJJMA010059582">
    <property type="protein sequence ID" value="MCL7026650.1"/>
    <property type="molecule type" value="Genomic_DNA"/>
</dbReference>
<evidence type="ECO:0000313" key="2">
    <source>
        <dbReference type="Proteomes" id="UP001177140"/>
    </source>
</evidence>
<organism evidence="1 2">
    <name type="scientific">Papaver nudicaule</name>
    <name type="common">Iceland poppy</name>
    <dbReference type="NCBI Taxonomy" id="74823"/>
    <lineage>
        <taxon>Eukaryota</taxon>
        <taxon>Viridiplantae</taxon>
        <taxon>Streptophyta</taxon>
        <taxon>Embryophyta</taxon>
        <taxon>Tracheophyta</taxon>
        <taxon>Spermatophyta</taxon>
        <taxon>Magnoliopsida</taxon>
        <taxon>Ranunculales</taxon>
        <taxon>Papaveraceae</taxon>
        <taxon>Papaveroideae</taxon>
        <taxon>Papaver</taxon>
    </lineage>
</organism>
<evidence type="ECO:0000313" key="1">
    <source>
        <dbReference type="EMBL" id="MCL7026650.1"/>
    </source>
</evidence>
<keyword evidence="2" id="KW-1185">Reference proteome</keyword>
<dbReference type="Proteomes" id="UP001177140">
    <property type="component" value="Unassembled WGS sequence"/>
</dbReference>
<comment type="caution">
    <text evidence="1">The sequence shown here is derived from an EMBL/GenBank/DDBJ whole genome shotgun (WGS) entry which is preliminary data.</text>
</comment>
<proteinExistence type="predicted"/>